<accession>A0A2U3RDC7</accession>
<dbReference type="GeneID" id="89460448"/>
<dbReference type="GO" id="GO:0005524">
    <property type="term" value="F:ATP binding"/>
    <property type="evidence" value="ECO:0007669"/>
    <property type="project" value="UniProtKB-KW"/>
</dbReference>
<evidence type="ECO:0000313" key="1">
    <source>
        <dbReference type="EMBL" id="SPR11212.1"/>
    </source>
</evidence>
<dbReference type="EMBL" id="LS398552">
    <property type="protein sequence ID" value="SPR11212.1"/>
    <property type="molecule type" value="Genomic_DNA"/>
</dbReference>
<dbReference type="SUPFAM" id="SSF55874">
    <property type="entry name" value="ATPase domain of HSP90 chaperone/DNA topoisomerase II/histidine kinase"/>
    <property type="match status" value="1"/>
</dbReference>
<sequence length="220" mass="25741">MQKLYCQLEESEQVSINCIEWVQYFMLIVNNYDRKKVNIIASLNGMIFLFRQYIASRNVRIETFNIELLINNTVIRMRKNFENENINLNVQNDIKTVLIGDRFRIRAVLSQLAESAIMHSTIKVRVSIDFLPPKNEQSNSKNRILKFVVHSVGDGISKNKLQEMNSELKNPHLIKHQALDSGLEFTYEMKGSIRIDSKEWHYIKFLVSIPIQISNLNSQH</sequence>
<organism evidence="1 2">
    <name type="scientific">Orientia tsutsugamushi</name>
    <name type="common">Rickettsia tsutsugamushi</name>
    <dbReference type="NCBI Taxonomy" id="784"/>
    <lineage>
        <taxon>Bacteria</taxon>
        <taxon>Pseudomonadati</taxon>
        <taxon>Pseudomonadota</taxon>
        <taxon>Alphaproteobacteria</taxon>
        <taxon>Rickettsiales</taxon>
        <taxon>Rickettsiaceae</taxon>
        <taxon>Rickettsieae</taxon>
        <taxon>Orientia</taxon>
    </lineage>
</organism>
<dbReference type="Proteomes" id="UP000244943">
    <property type="component" value="Chromosome I"/>
</dbReference>
<dbReference type="InterPro" id="IPR036890">
    <property type="entry name" value="HATPase_C_sf"/>
</dbReference>
<keyword evidence="1" id="KW-0547">Nucleotide-binding</keyword>
<dbReference type="AlphaFoldDB" id="A0A2U3RDC7"/>
<protein>
    <submittedName>
        <fullName evidence="1">ATP-binding protein</fullName>
    </submittedName>
</protein>
<dbReference type="Gene3D" id="3.30.565.10">
    <property type="entry name" value="Histidine kinase-like ATPase, C-terminal domain"/>
    <property type="match status" value="1"/>
</dbReference>
<name>A0A2U3RDC7_ORITS</name>
<reference evidence="2" key="1">
    <citation type="submission" date="2018-03" db="EMBL/GenBank/DDBJ databases">
        <authorList>
            <person name="Batty M. E."/>
            <person name="Batty M E."/>
        </authorList>
    </citation>
    <scope>NUCLEOTIDE SEQUENCE [LARGE SCALE GENOMIC DNA]</scope>
</reference>
<evidence type="ECO:0000313" key="2">
    <source>
        <dbReference type="Proteomes" id="UP000244943"/>
    </source>
</evidence>
<gene>
    <name evidence="1" type="primary">mrp</name>
    <name evidence="1" type="ORF">UT76HP_01904</name>
</gene>
<proteinExistence type="predicted"/>
<keyword evidence="1" id="KW-0067">ATP-binding</keyword>
<dbReference type="RefSeq" id="WP_231967153.1">
    <property type="nucleotide sequence ID" value="NZ_LS398552.1"/>
</dbReference>